<keyword evidence="6" id="KW-1185">Reference proteome</keyword>
<dbReference type="Proteomes" id="UP000243640">
    <property type="component" value="Unassembled WGS sequence"/>
</dbReference>
<organism evidence="3 5">
    <name type="scientific">Oceanimonas baumannii</name>
    <dbReference type="NCBI Taxonomy" id="129578"/>
    <lineage>
        <taxon>Bacteria</taxon>
        <taxon>Pseudomonadati</taxon>
        <taxon>Pseudomonadota</taxon>
        <taxon>Gammaproteobacteria</taxon>
        <taxon>Aeromonadales</taxon>
        <taxon>Aeromonadaceae</taxon>
        <taxon>Oceanimonas</taxon>
    </lineage>
</organism>
<dbReference type="OrthoDB" id="7062382at2"/>
<feature type="domain" description="YcgL" evidence="2">
    <location>
        <begin position="1"/>
        <end position="85"/>
    </location>
</feature>
<dbReference type="InterPro" id="IPR038068">
    <property type="entry name" value="YcgL-like_sf"/>
</dbReference>
<evidence type="ECO:0000313" key="4">
    <source>
        <dbReference type="EMBL" id="TDW58799.1"/>
    </source>
</evidence>
<accession>A0A235CH72</accession>
<dbReference type="AlphaFoldDB" id="A0A235CH72"/>
<proteinExistence type="inferred from homology"/>
<dbReference type="PROSITE" id="PS51648">
    <property type="entry name" value="YCGL"/>
    <property type="match status" value="1"/>
</dbReference>
<dbReference type="PANTHER" id="PTHR38109">
    <property type="entry name" value="PROTEIN YCGL"/>
    <property type="match status" value="1"/>
</dbReference>
<dbReference type="EMBL" id="NQJF01000008">
    <property type="protein sequence ID" value="OYD23873.1"/>
    <property type="molecule type" value="Genomic_DNA"/>
</dbReference>
<dbReference type="RefSeq" id="WP_094278433.1">
    <property type="nucleotide sequence ID" value="NZ_JBLWZI010000007.1"/>
</dbReference>
<dbReference type="Pfam" id="PF05166">
    <property type="entry name" value="YcgL"/>
    <property type="match status" value="1"/>
</dbReference>
<evidence type="ECO:0000256" key="1">
    <source>
        <dbReference type="HAMAP-Rule" id="MF_01866"/>
    </source>
</evidence>
<dbReference type="HAMAP" id="MF_01866">
    <property type="entry name" value="UPF0745"/>
    <property type="match status" value="1"/>
</dbReference>
<evidence type="ECO:0000259" key="2">
    <source>
        <dbReference type="PROSITE" id="PS51648"/>
    </source>
</evidence>
<protein>
    <recommendedName>
        <fullName evidence="1">YcgL domain-containing protein B6S09_10460</fullName>
    </recommendedName>
</protein>
<dbReference type="InterPro" id="IPR027354">
    <property type="entry name" value="YcgL_dom"/>
</dbReference>
<dbReference type="Gene3D" id="3.10.510.20">
    <property type="entry name" value="YcgL domain"/>
    <property type="match status" value="1"/>
</dbReference>
<evidence type="ECO:0000313" key="3">
    <source>
        <dbReference type="EMBL" id="OYD23873.1"/>
    </source>
</evidence>
<dbReference type="EMBL" id="SODO01000007">
    <property type="protein sequence ID" value="TDW58799.1"/>
    <property type="molecule type" value="Genomic_DNA"/>
</dbReference>
<reference evidence="4 6" key="2">
    <citation type="submission" date="2019-03" db="EMBL/GenBank/DDBJ databases">
        <title>Genomic Encyclopedia of Archaeal and Bacterial Type Strains, Phase II (KMG-II): from individual species to whole genera.</title>
        <authorList>
            <person name="Goeker M."/>
        </authorList>
    </citation>
    <scope>NUCLEOTIDE SEQUENCE [LARGE SCALE GENOMIC DNA]</scope>
    <source>
        <strain evidence="4 6">DSM 15594</strain>
    </source>
</reference>
<comment type="caution">
    <text evidence="3">The sequence shown here is derived from an EMBL/GenBank/DDBJ whole genome shotgun (WGS) entry which is preliminary data.</text>
</comment>
<reference evidence="3 5" key="1">
    <citation type="submission" date="2017-08" db="EMBL/GenBank/DDBJ databases">
        <title>Draft Genome Sequence of the Marine Bacterium Oceanimonas baumannii ATCC 700832.</title>
        <authorList>
            <person name="Mcclelland W.D."/>
            <person name="Brennan M.A."/>
            <person name="Trachtenberg A.M."/>
            <person name="Maclea K.S."/>
        </authorList>
    </citation>
    <scope>NUCLEOTIDE SEQUENCE [LARGE SCALE GENOMIC DNA]</scope>
    <source>
        <strain evidence="3 5">ATCC 700832</strain>
    </source>
</reference>
<evidence type="ECO:0000313" key="5">
    <source>
        <dbReference type="Proteomes" id="UP000243640"/>
    </source>
</evidence>
<gene>
    <name evidence="3" type="ORF">B6S09_10460</name>
    <name evidence="4" type="ORF">LY04_02151</name>
</gene>
<sequence length="96" mass="10811">MLCAVYKSPKKAETYLFVERRDDFSRVPAPLMDTFGTPQLAMMFNLAGKTRLGISDIDKVRAALKTQGYFLQLPPPPENLLKEHLARQAAERGSNK</sequence>
<name>A0A235CH72_9GAMM</name>
<evidence type="ECO:0000313" key="6">
    <source>
        <dbReference type="Proteomes" id="UP000295058"/>
    </source>
</evidence>
<dbReference type="PANTHER" id="PTHR38109:SF1">
    <property type="entry name" value="PROTEIN YCGL"/>
    <property type="match status" value="1"/>
</dbReference>
<dbReference type="Proteomes" id="UP000295058">
    <property type="component" value="Unassembled WGS sequence"/>
</dbReference>
<dbReference type="SUPFAM" id="SSF160191">
    <property type="entry name" value="YcgL-like"/>
    <property type="match status" value="1"/>
</dbReference>